<evidence type="ECO:0000256" key="1">
    <source>
        <dbReference type="SAM" id="SignalP"/>
    </source>
</evidence>
<keyword evidence="4" id="KW-1185">Reference proteome</keyword>
<dbReference type="EMBL" id="KB207268">
    <property type="protein sequence ID" value="ELP83516.1"/>
    <property type="molecule type" value="Genomic_DNA"/>
</dbReference>
<reference evidence="3 4" key="1">
    <citation type="submission" date="2012-10" db="EMBL/GenBank/DDBJ databases">
        <authorList>
            <person name="Zafar N."/>
            <person name="Inman J."/>
            <person name="Hall N."/>
            <person name="Lorenzi H."/>
            <person name="Caler E."/>
        </authorList>
    </citation>
    <scope>NUCLEOTIDE SEQUENCE [LARGE SCALE GENOMIC DNA]</scope>
    <source>
        <strain evidence="3 4">IP1</strain>
    </source>
</reference>
<sequence length="367" mass="42346">MWKYAVTGLFILFNSFIIVTQIDLQDIIYNTFFYKGNNNSNIIQIKSLRQQRLKRNAPFRNIEEITKMSKELNTYSYMILHNNSVISEHYFKSYIDDSKLESFSITKSIVSLMVGIALDKKYLSSIEDKIGKYFPECTMSNTSIKNLLEMSSGVKLYSLSGFFTSLVDFYSSNLTKRAFSRKPVFESGKYWVYDNINTQLIVLVLEKATKMKINVFVENYLWKYISTTEAQWSTDDSGNVKAFCGLQMTSEDLLRIGKLIMDKGKVNGYQVVSESYLQMIFNVNTNLCILSDIKQHNKNYGLHAWKSKINDTTIKYFFGSGGQFLLLIEEWNTVVVHMGFDVLISGPDDIDHILQKVVEVTHKTLLD</sequence>
<dbReference type="InterPro" id="IPR050789">
    <property type="entry name" value="Diverse_Enzym_Activities"/>
</dbReference>
<dbReference type="InterPro" id="IPR001466">
    <property type="entry name" value="Beta-lactam-related"/>
</dbReference>
<dbReference type="PANTHER" id="PTHR43283">
    <property type="entry name" value="BETA-LACTAMASE-RELATED"/>
    <property type="match status" value="1"/>
</dbReference>
<dbReference type="Proteomes" id="UP000014680">
    <property type="component" value="Unassembled WGS sequence"/>
</dbReference>
<name>A0A0A1TYE1_ENTIV</name>
<dbReference type="OrthoDB" id="428260at2759"/>
<evidence type="ECO:0000313" key="3">
    <source>
        <dbReference type="EMBL" id="ELP83516.1"/>
    </source>
</evidence>
<dbReference type="VEuPathDB" id="AmoebaDB:EIN_377910"/>
<feature type="signal peptide" evidence="1">
    <location>
        <begin position="1"/>
        <end position="21"/>
    </location>
</feature>
<dbReference type="InterPro" id="IPR012338">
    <property type="entry name" value="Beta-lactam/transpept-like"/>
</dbReference>
<feature type="domain" description="Beta-lactamase-related" evidence="2">
    <location>
        <begin position="74"/>
        <end position="238"/>
    </location>
</feature>
<dbReference type="KEGG" id="eiv:EIN_377910"/>
<accession>A0A0A1TYE1</accession>
<proteinExistence type="predicted"/>
<dbReference type="Gene3D" id="3.40.710.10">
    <property type="entry name" value="DD-peptidase/beta-lactamase superfamily"/>
    <property type="match status" value="1"/>
</dbReference>
<dbReference type="GeneID" id="14882453"/>
<dbReference type="AlphaFoldDB" id="A0A0A1TYE1"/>
<gene>
    <name evidence="3" type="ORF">EIN_377910</name>
</gene>
<dbReference type="PANTHER" id="PTHR43283:SF7">
    <property type="entry name" value="BETA-LACTAMASE-RELATED DOMAIN-CONTAINING PROTEIN"/>
    <property type="match status" value="1"/>
</dbReference>
<feature type="chain" id="PRO_5001980052" description="Beta-lactamase-related domain-containing protein" evidence="1">
    <location>
        <begin position="22"/>
        <end position="367"/>
    </location>
</feature>
<dbReference type="SUPFAM" id="SSF56601">
    <property type="entry name" value="beta-lactamase/transpeptidase-like"/>
    <property type="match status" value="1"/>
</dbReference>
<organism evidence="3 4">
    <name type="scientific">Entamoeba invadens IP1</name>
    <dbReference type="NCBI Taxonomy" id="370355"/>
    <lineage>
        <taxon>Eukaryota</taxon>
        <taxon>Amoebozoa</taxon>
        <taxon>Evosea</taxon>
        <taxon>Archamoebae</taxon>
        <taxon>Mastigamoebida</taxon>
        <taxon>Entamoebidae</taxon>
        <taxon>Entamoeba</taxon>
    </lineage>
</organism>
<dbReference type="RefSeq" id="XP_004182862.1">
    <property type="nucleotide sequence ID" value="XM_004182814.1"/>
</dbReference>
<evidence type="ECO:0000313" key="4">
    <source>
        <dbReference type="Proteomes" id="UP000014680"/>
    </source>
</evidence>
<dbReference type="Pfam" id="PF00144">
    <property type="entry name" value="Beta-lactamase"/>
    <property type="match status" value="1"/>
</dbReference>
<keyword evidence="1" id="KW-0732">Signal</keyword>
<evidence type="ECO:0000259" key="2">
    <source>
        <dbReference type="Pfam" id="PF00144"/>
    </source>
</evidence>
<protein>
    <recommendedName>
        <fullName evidence="2">Beta-lactamase-related domain-containing protein</fullName>
    </recommendedName>
</protein>